<keyword evidence="3" id="KW-0325">Glycoprotein</keyword>
<dbReference type="PANTHER" id="PTHR33021:SF547">
    <property type="entry name" value="OS03G0758500 PROTEIN"/>
    <property type="match status" value="1"/>
</dbReference>
<reference evidence="9" key="2">
    <citation type="submission" date="2019-10" db="EMBL/GenBank/DDBJ databases">
        <title>A de novo genome assembly of a pear dwarfing rootstock.</title>
        <authorList>
            <person name="Wang F."/>
            <person name="Wang J."/>
            <person name="Li S."/>
            <person name="Zhang Y."/>
            <person name="Fang M."/>
            <person name="Ma L."/>
            <person name="Zhao Y."/>
            <person name="Jiang S."/>
        </authorList>
    </citation>
    <scope>NUCLEOTIDE SEQUENCE [LARGE SCALE GENOMIC DNA]</scope>
</reference>
<name>A0A5N5GA39_9ROSA</name>
<keyword evidence="9" id="KW-1185">Reference proteome</keyword>
<proteinExistence type="inferred from homology"/>
<gene>
    <name evidence="8" type="ORF">D8674_018324</name>
</gene>
<keyword evidence="2" id="KW-1015">Disulfide bond</keyword>
<dbReference type="PANTHER" id="PTHR33021">
    <property type="entry name" value="BLUE COPPER PROTEIN"/>
    <property type="match status" value="1"/>
</dbReference>
<evidence type="ECO:0000259" key="7">
    <source>
        <dbReference type="PROSITE" id="PS51485"/>
    </source>
</evidence>
<keyword evidence="1 6" id="KW-0732">Signal</keyword>
<dbReference type="SUPFAM" id="SSF49503">
    <property type="entry name" value="Cupredoxins"/>
    <property type="match status" value="1"/>
</dbReference>
<reference evidence="8 9" key="3">
    <citation type="submission" date="2019-11" db="EMBL/GenBank/DDBJ databases">
        <title>A de novo genome assembly of a pear dwarfing rootstock.</title>
        <authorList>
            <person name="Wang F."/>
            <person name="Wang J."/>
            <person name="Li S."/>
            <person name="Zhang Y."/>
            <person name="Fang M."/>
            <person name="Ma L."/>
            <person name="Zhao Y."/>
            <person name="Jiang S."/>
        </authorList>
    </citation>
    <scope>NUCLEOTIDE SEQUENCE [LARGE SCALE GENOMIC DNA]</scope>
    <source>
        <strain evidence="8">S2</strain>
        <tissue evidence="8">Leaf</tissue>
    </source>
</reference>
<dbReference type="InterPro" id="IPR039391">
    <property type="entry name" value="Phytocyanin-like"/>
</dbReference>
<dbReference type="EMBL" id="SMOL01000487">
    <property type="protein sequence ID" value="KAB2610292.1"/>
    <property type="molecule type" value="Genomic_DNA"/>
</dbReference>
<comment type="caution">
    <text evidence="8">The sequence shown here is derived from an EMBL/GenBank/DDBJ whole genome shotgun (WGS) entry which is preliminary data.</text>
</comment>
<dbReference type="Pfam" id="PF02298">
    <property type="entry name" value="Cu_bind_like"/>
    <property type="match status" value="1"/>
</dbReference>
<comment type="similarity">
    <text evidence="4">Belongs to the early nodulin-like (ENODL) family.</text>
</comment>
<organism evidence="8 9">
    <name type="scientific">Pyrus ussuriensis x Pyrus communis</name>
    <dbReference type="NCBI Taxonomy" id="2448454"/>
    <lineage>
        <taxon>Eukaryota</taxon>
        <taxon>Viridiplantae</taxon>
        <taxon>Streptophyta</taxon>
        <taxon>Embryophyta</taxon>
        <taxon>Tracheophyta</taxon>
        <taxon>Spermatophyta</taxon>
        <taxon>Magnoliopsida</taxon>
        <taxon>eudicotyledons</taxon>
        <taxon>Gunneridae</taxon>
        <taxon>Pentapetalae</taxon>
        <taxon>rosids</taxon>
        <taxon>fabids</taxon>
        <taxon>Rosales</taxon>
        <taxon>Rosaceae</taxon>
        <taxon>Amygdaloideae</taxon>
        <taxon>Maleae</taxon>
        <taxon>Pyrus</taxon>
    </lineage>
</organism>
<sequence>MRMMSSGVMAAVVITVGCLMASATAILHKVGGKQGWDQNVNYTEWAENEQVYVGEWLIFNFDKRYYNVLEVNKTSYENCNDQGFIKNITRGGRDVYQLTEARPYYFLSGGGYCWHGMKLYLIVHDGLPPAPELAPALAPATSVASAPNSLTSSAAEMLFLSIALCLALMWTL</sequence>
<reference evidence="8 9" key="1">
    <citation type="submission" date="2019-09" db="EMBL/GenBank/DDBJ databases">
        <authorList>
            <person name="Ou C."/>
        </authorList>
    </citation>
    <scope>NUCLEOTIDE SEQUENCE [LARGE SCALE GENOMIC DNA]</scope>
    <source>
        <strain evidence="8">S2</strain>
        <tissue evidence="8">Leaf</tissue>
    </source>
</reference>
<evidence type="ECO:0000256" key="3">
    <source>
        <dbReference type="ARBA" id="ARBA00023180"/>
    </source>
</evidence>
<dbReference type="OrthoDB" id="676939at2759"/>
<evidence type="ECO:0000256" key="1">
    <source>
        <dbReference type="ARBA" id="ARBA00022729"/>
    </source>
</evidence>
<dbReference type="InterPro" id="IPR003245">
    <property type="entry name" value="Phytocyanin_dom"/>
</dbReference>
<accession>A0A5N5GA39</accession>
<feature type="domain" description="Phytocyanin" evidence="7">
    <location>
        <begin position="26"/>
        <end position="125"/>
    </location>
</feature>
<dbReference type="Proteomes" id="UP000327157">
    <property type="component" value="Chromosome 17"/>
</dbReference>
<dbReference type="AlphaFoldDB" id="A0A5N5GA39"/>
<evidence type="ECO:0000313" key="9">
    <source>
        <dbReference type="Proteomes" id="UP000327157"/>
    </source>
</evidence>
<feature type="chain" id="PRO_5024295129" evidence="6">
    <location>
        <begin position="26"/>
        <end position="172"/>
    </location>
</feature>
<comment type="function">
    <text evidence="5">May act as a carbohydrate transporter.</text>
</comment>
<evidence type="ECO:0000256" key="4">
    <source>
        <dbReference type="ARBA" id="ARBA00035011"/>
    </source>
</evidence>
<dbReference type="PROSITE" id="PS51485">
    <property type="entry name" value="PHYTOCYANIN"/>
    <property type="match status" value="1"/>
</dbReference>
<protein>
    <submittedName>
        <fullName evidence="8">Lamin-like protein</fullName>
    </submittedName>
</protein>
<dbReference type="Gene3D" id="2.60.40.420">
    <property type="entry name" value="Cupredoxins - blue copper proteins"/>
    <property type="match status" value="1"/>
</dbReference>
<dbReference type="FunFam" id="2.60.40.420:FF:000018">
    <property type="entry name" value="Lamin-like protein"/>
    <property type="match status" value="1"/>
</dbReference>
<dbReference type="GO" id="GO:0005886">
    <property type="term" value="C:plasma membrane"/>
    <property type="evidence" value="ECO:0007669"/>
    <property type="project" value="TreeGrafter"/>
</dbReference>
<dbReference type="PROSITE" id="PS51257">
    <property type="entry name" value="PROKAR_LIPOPROTEIN"/>
    <property type="match status" value="1"/>
</dbReference>
<dbReference type="GO" id="GO:0009055">
    <property type="term" value="F:electron transfer activity"/>
    <property type="evidence" value="ECO:0007669"/>
    <property type="project" value="InterPro"/>
</dbReference>
<evidence type="ECO:0000256" key="6">
    <source>
        <dbReference type="SAM" id="SignalP"/>
    </source>
</evidence>
<feature type="signal peptide" evidence="6">
    <location>
        <begin position="1"/>
        <end position="25"/>
    </location>
</feature>
<evidence type="ECO:0000256" key="5">
    <source>
        <dbReference type="ARBA" id="ARBA00037626"/>
    </source>
</evidence>
<dbReference type="InterPro" id="IPR008972">
    <property type="entry name" value="Cupredoxin"/>
</dbReference>
<evidence type="ECO:0000256" key="2">
    <source>
        <dbReference type="ARBA" id="ARBA00023157"/>
    </source>
</evidence>
<evidence type="ECO:0000313" key="8">
    <source>
        <dbReference type="EMBL" id="KAB2610292.1"/>
    </source>
</evidence>